<dbReference type="Gene3D" id="3.60.10.10">
    <property type="entry name" value="Endonuclease/exonuclease/phosphatase"/>
    <property type="match status" value="1"/>
</dbReference>
<evidence type="ECO:0000259" key="2">
    <source>
        <dbReference type="Pfam" id="PF14529"/>
    </source>
</evidence>
<keyword evidence="3" id="KW-0695">RNA-directed DNA polymerase</keyword>
<gene>
    <name evidence="3" type="ORF">RF55_8694</name>
</gene>
<protein>
    <submittedName>
        <fullName evidence="3">Rna-directed dna polymerase from mobile element jockey-like protein</fullName>
    </submittedName>
</protein>
<dbReference type="SUPFAM" id="SSF56219">
    <property type="entry name" value="DNase I-like"/>
    <property type="match status" value="1"/>
</dbReference>
<dbReference type="EMBL" id="LBMM01005538">
    <property type="protein sequence ID" value="KMQ91441.1"/>
    <property type="molecule type" value="Genomic_DNA"/>
</dbReference>
<dbReference type="STRING" id="67767.A0A0J7KMH1"/>
<evidence type="ECO:0000256" key="1">
    <source>
        <dbReference type="SAM" id="MobiDB-lite"/>
    </source>
</evidence>
<dbReference type="InterPro" id="IPR036691">
    <property type="entry name" value="Endo/exonu/phosph_ase_sf"/>
</dbReference>
<keyword evidence="4" id="KW-1185">Reference proteome</keyword>
<dbReference type="OrthoDB" id="7555171at2759"/>
<dbReference type="InterPro" id="IPR005135">
    <property type="entry name" value="Endo/exonuclease/phosphatase"/>
</dbReference>
<dbReference type="PANTHER" id="PTHR36688:SF1">
    <property type="entry name" value="ENDONUCLEASE_EXONUCLEASE_PHOSPHATASE DOMAIN-CONTAINING PROTEIN"/>
    <property type="match status" value="1"/>
</dbReference>
<dbReference type="Pfam" id="PF14529">
    <property type="entry name" value="Exo_endo_phos_2"/>
    <property type="match status" value="1"/>
</dbReference>
<keyword evidence="3" id="KW-0548">Nucleotidyltransferase</keyword>
<dbReference type="PANTHER" id="PTHR36688">
    <property type="entry name" value="ENDO/EXONUCLEASE/PHOSPHATASE DOMAIN-CONTAINING PROTEIN"/>
    <property type="match status" value="1"/>
</dbReference>
<proteinExistence type="predicted"/>
<dbReference type="SUPFAM" id="SSF56672">
    <property type="entry name" value="DNA/RNA polymerases"/>
    <property type="match status" value="1"/>
</dbReference>
<dbReference type="InterPro" id="IPR043502">
    <property type="entry name" value="DNA/RNA_pol_sf"/>
</dbReference>
<sequence length="466" mass="54367">MELAIERPHDRYGSAIFVRPGLSITSAALTDISNVEILTIRTPQYSVTFVYIPPDADFAFNEPVNFTYDQINLVTSDFNCHSEAWGYDQTNENGEQLESWADINDLQLIHDPKLPASFNSNRWRRGYNPDNIFMSRKMAAQCRKMVDNPISSTQHRPIVCIVTAVVKPEEVLFRKRFNFKRARWSDFQKQLDKQVQKILPRPEKYSEFIDLVKQISKKNIPRGCRTQYIQGLTGDVKPLLEKYQNLFDRDPFSVDTIEAGEKLMQALAEEQRSRWCTMIENLDMKQNSRRAWKLFKNLSRDPTKPRQNHTSKKEWEPPTRKDEQEDGFLNTPFTISELEIVIKSIKPNRAAGIDDLRAEQIKQFSPHTLKWILQMMNTCIEELKIPKLWRQARVVALLKPGKELTDPKSYRPVSLLCQFYKILERLIFNRIAESLDKKIIEEQAGFRPGKSCCGQILNLTQHRGWI</sequence>
<dbReference type="Proteomes" id="UP000036403">
    <property type="component" value="Unassembled WGS sequence"/>
</dbReference>
<feature type="domain" description="Endonuclease/exonuclease/phosphatase" evidence="2">
    <location>
        <begin position="48"/>
        <end position="158"/>
    </location>
</feature>
<organism evidence="3 4">
    <name type="scientific">Lasius niger</name>
    <name type="common">Black garden ant</name>
    <dbReference type="NCBI Taxonomy" id="67767"/>
    <lineage>
        <taxon>Eukaryota</taxon>
        <taxon>Metazoa</taxon>
        <taxon>Ecdysozoa</taxon>
        <taxon>Arthropoda</taxon>
        <taxon>Hexapoda</taxon>
        <taxon>Insecta</taxon>
        <taxon>Pterygota</taxon>
        <taxon>Neoptera</taxon>
        <taxon>Endopterygota</taxon>
        <taxon>Hymenoptera</taxon>
        <taxon>Apocrita</taxon>
        <taxon>Aculeata</taxon>
        <taxon>Formicoidea</taxon>
        <taxon>Formicidae</taxon>
        <taxon>Formicinae</taxon>
        <taxon>Lasius</taxon>
        <taxon>Lasius</taxon>
    </lineage>
</organism>
<feature type="compositionally biased region" description="Basic and acidic residues" evidence="1">
    <location>
        <begin position="311"/>
        <end position="323"/>
    </location>
</feature>
<name>A0A0J7KMH1_LASNI</name>
<reference evidence="3 4" key="1">
    <citation type="submission" date="2015-04" db="EMBL/GenBank/DDBJ databases">
        <title>Lasius niger genome sequencing.</title>
        <authorList>
            <person name="Konorov E.A."/>
            <person name="Nikitin M.A."/>
            <person name="Kirill M.V."/>
            <person name="Chang P."/>
        </authorList>
    </citation>
    <scope>NUCLEOTIDE SEQUENCE [LARGE SCALE GENOMIC DNA]</scope>
    <source>
        <tissue evidence="3">Whole</tissue>
    </source>
</reference>
<evidence type="ECO:0000313" key="3">
    <source>
        <dbReference type="EMBL" id="KMQ91441.1"/>
    </source>
</evidence>
<dbReference type="InterPro" id="IPR052560">
    <property type="entry name" value="RdDP_mobile_element"/>
</dbReference>
<keyword evidence="3" id="KW-0808">Transferase</keyword>
<feature type="region of interest" description="Disordered" evidence="1">
    <location>
        <begin position="296"/>
        <end position="327"/>
    </location>
</feature>
<evidence type="ECO:0000313" key="4">
    <source>
        <dbReference type="Proteomes" id="UP000036403"/>
    </source>
</evidence>
<dbReference type="GO" id="GO:0003964">
    <property type="term" value="F:RNA-directed DNA polymerase activity"/>
    <property type="evidence" value="ECO:0007669"/>
    <property type="project" value="UniProtKB-KW"/>
</dbReference>
<accession>A0A0J7KMH1</accession>
<comment type="caution">
    <text evidence="3">The sequence shown here is derived from an EMBL/GenBank/DDBJ whole genome shotgun (WGS) entry which is preliminary data.</text>
</comment>
<dbReference type="PaxDb" id="67767-A0A0J7KMH1"/>
<dbReference type="AlphaFoldDB" id="A0A0J7KMH1"/>